<evidence type="ECO:0000256" key="6">
    <source>
        <dbReference type="ARBA" id="ARBA00022573"/>
    </source>
</evidence>
<gene>
    <name evidence="11" type="primary">cobT_2</name>
    <name evidence="11" type="ORF">LRA02_22250</name>
</gene>
<dbReference type="GO" id="GO:0008939">
    <property type="term" value="F:nicotinate-nucleotide-dimethylbenzimidazole phosphoribosyltransferase activity"/>
    <property type="evidence" value="ECO:0007669"/>
    <property type="project" value="UniProtKB-UniRule"/>
</dbReference>
<dbReference type="InterPro" id="IPR023195">
    <property type="entry name" value="Nict_dMeBzImd_PRibTrfase_N"/>
</dbReference>
<reference evidence="11 12" key="1">
    <citation type="submission" date="2019-07" db="EMBL/GenBank/DDBJ databases">
        <title>Whole genome shotgun sequence of Lactobacillus rapi NBRC 109618.</title>
        <authorList>
            <person name="Hosoyama A."/>
            <person name="Uohara A."/>
            <person name="Ohji S."/>
            <person name="Ichikawa N."/>
        </authorList>
    </citation>
    <scope>NUCLEOTIDE SEQUENCE [LARGE SCALE GENOMIC DNA]</scope>
    <source>
        <strain evidence="11 12">NBRC 109618</strain>
    </source>
</reference>
<evidence type="ECO:0000256" key="8">
    <source>
        <dbReference type="ARBA" id="ARBA00022679"/>
    </source>
</evidence>
<comment type="similarity">
    <text evidence="3">Belongs to the CobT family.</text>
</comment>
<dbReference type="InterPro" id="IPR003200">
    <property type="entry name" value="Nict_dMeBzImd_PRibTrfase"/>
</dbReference>
<keyword evidence="7 11" id="KW-0328">Glycosyltransferase</keyword>
<dbReference type="EMBL" id="BKAM01000069">
    <property type="protein sequence ID" value="GEP73357.1"/>
    <property type="molecule type" value="Genomic_DNA"/>
</dbReference>
<evidence type="ECO:0000256" key="2">
    <source>
        <dbReference type="ARBA" id="ARBA00005049"/>
    </source>
</evidence>
<accession>A0A512PQ96</accession>
<dbReference type="Gene3D" id="3.40.50.10210">
    <property type="match status" value="1"/>
</dbReference>
<comment type="pathway">
    <text evidence="2">Nucleoside biosynthesis; alpha-ribazole biosynthesis; alpha-ribazole from 5,6-dimethylbenzimidazole: step 1/2.</text>
</comment>
<dbReference type="UniPathway" id="UPA00061">
    <property type="reaction ID" value="UER00516"/>
</dbReference>
<evidence type="ECO:0000256" key="1">
    <source>
        <dbReference type="ARBA" id="ARBA00002197"/>
    </source>
</evidence>
<evidence type="ECO:0000256" key="7">
    <source>
        <dbReference type="ARBA" id="ARBA00022676"/>
    </source>
</evidence>
<dbReference type="InterPro" id="IPR017846">
    <property type="entry name" value="Nict_dMeBzImd_PRibTrfase_bact"/>
</dbReference>
<proteinExistence type="inferred from homology"/>
<dbReference type="PANTHER" id="PTHR43463:SF1">
    <property type="entry name" value="NICOTINATE-NUCLEOTIDE--DIMETHYLBENZIMIDAZOLE PHOSPHORIBOSYLTRANSFERASE"/>
    <property type="match status" value="1"/>
</dbReference>
<dbReference type="Gene3D" id="1.10.1610.10">
    <property type="match status" value="1"/>
</dbReference>
<dbReference type="STRING" id="1423795.FD12_GL001127"/>
<dbReference type="RefSeq" id="WP_225427360.1">
    <property type="nucleotide sequence ID" value="NZ_BKAM01000069.1"/>
</dbReference>
<evidence type="ECO:0000313" key="11">
    <source>
        <dbReference type="EMBL" id="GEP73357.1"/>
    </source>
</evidence>
<keyword evidence="6" id="KW-0169">Cobalamin biosynthesis</keyword>
<evidence type="ECO:0000313" key="12">
    <source>
        <dbReference type="Proteomes" id="UP000321569"/>
    </source>
</evidence>
<comment type="function">
    <text evidence="1">Catalyzes the synthesis of alpha-ribazole-5'-phosphate from nicotinate mononucleotide (NAMN) and 5,6-dimethylbenzimidazole (DMB).</text>
</comment>
<evidence type="ECO:0000256" key="5">
    <source>
        <dbReference type="ARBA" id="ARBA00015486"/>
    </source>
</evidence>
<organism evidence="11 12">
    <name type="scientific">Lentilactobacillus rapi</name>
    <dbReference type="NCBI Taxonomy" id="481723"/>
    <lineage>
        <taxon>Bacteria</taxon>
        <taxon>Bacillati</taxon>
        <taxon>Bacillota</taxon>
        <taxon>Bacilli</taxon>
        <taxon>Lactobacillales</taxon>
        <taxon>Lactobacillaceae</taxon>
        <taxon>Lentilactobacillus</taxon>
    </lineage>
</organism>
<protein>
    <recommendedName>
        <fullName evidence="5 10">Nicotinate-nucleotide--dimethylbenzimidazole phosphoribosyltransferase</fullName>
        <ecNumber evidence="4 10">2.4.2.21</ecNumber>
    </recommendedName>
</protein>
<evidence type="ECO:0000256" key="4">
    <source>
        <dbReference type="ARBA" id="ARBA00011991"/>
    </source>
</evidence>
<evidence type="ECO:0000256" key="9">
    <source>
        <dbReference type="ARBA" id="ARBA00047340"/>
    </source>
</evidence>
<dbReference type="GO" id="GO:0009236">
    <property type="term" value="P:cobalamin biosynthetic process"/>
    <property type="evidence" value="ECO:0007669"/>
    <property type="project" value="UniProtKB-UniRule"/>
</dbReference>
<comment type="catalytic activity">
    <reaction evidence="9">
        <text>5,6-dimethylbenzimidazole + nicotinate beta-D-ribonucleotide = alpha-ribazole 5'-phosphate + nicotinate + H(+)</text>
        <dbReference type="Rhea" id="RHEA:11196"/>
        <dbReference type="ChEBI" id="CHEBI:15378"/>
        <dbReference type="ChEBI" id="CHEBI:15890"/>
        <dbReference type="ChEBI" id="CHEBI:32544"/>
        <dbReference type="ChEBI" id="CHEBI:57502"/>
        <dbReference type="ChEBI" id="CHEBI:57918"/>
        <dbReference type="EC" id="2.4.2.21"/>
    </reaction>
</comment>
<sequence length="348" mass="37009">MMLEKRTGLKPISEAAKSEMQNKLNHKCKPIGGLGKLEGLAVKLAGIEGTVDLKTQKRMCLVFAADHGVEREGVSATPRNVTALQAQNMMAGHTTVAAMAIANHCAVQVVDIGIDADLNDPKVLDRKIRKGTTDILDGPAMTREEAEESIQIGHDVAQQAIDDGNQILAIGELGIANTTISSAIISVMLNEPVANVVGRGSNISDKRMLHKIDVIEEAISKWQPDATDPIDVLSKVGGFEIGGKVGAMICAAENGVPIIMDGFISEAALTIADGLYPGISQHIIASHASKERGTQLVMQRYDLDPLLELNMAVGEGSGAVLVLSLIDAMQSVLKNMNTLEDLDVFFTK</sequence>
<name>A0A512PQ96_9LACO</name>
<dbReference type="SUPFAM" id="SSF52733">
    <property type="entry name" value="Nicotinate mononucleotide:5,6-dimethylbenzimidazole phosphoribosyltransferase (CobT)"/>
    <property type="match status" value="1"/>
</dbReference>
<keyword evidence="8 11" id="KW-0808">Transferase</keyword>
<dbReference type="AlphaFoldDB" id="A0A512PQ96"/>
<dbReference type="NCBIfam" id="TIGR03160">
    <property type="entry name" value="cobT_DBIPRT"/>
    <property type="match status" value="1"/>
</dbReference>
<dbReference type="PANTHER" id="PTHR43463">
    <property type="entry name" value="NICOTINATE-NUCLEOTIDE--DIMETHYLBENZIMIDAZOLE PHOSPHORIBOSYLTRANSFERASE"/>
    <property type="match status" value="1"/>
</dbReference>
<dbReference type="InterPro" id="IPR036087">
    <property type="entry name" value="Nict_dMeBzImd_PRibTrfase_sf"/>
</dbReference>
<dbReference type="Proteomes" id="UP000321569">
    <property type="component" value="Unassembled WGS sequence"/>
</dbReference>
<dbReference type="FunFam" id="3.40.50.10210:FF:000001">
    <property type="entry name" value="Nicotinate-nucleotide--dimethylbenzimidazole phosphoribosyltransferase"/>
    <property type="match status" value="1"/>
</dbReference>
<dbReference type="CDD" id="cd02439">
    <property type="entry name" value="DMB-PRT_CobT"/>
    <property type="match status" value="1"/>
</dbReference>
<evidence type="ECO:0000256" key="10">
    <source>
        <dbReference type="NCBIfam" id="TIGR03160"/>
    </source>
</evidence>
<dbReference type="EC" id="2.4.2.21" evidence="4 10"/>
<dbReference type="Pfam" id="PF02277">
    <property type="entry name" value="DBI_PRT"/>
    <property type="match status" value="1"/>
</dbReference>
<evidence type="ECO:0000256" key="3">
    <source>
        <dbReference type="ARBA" id="ARBA00007110"/>
    </source>
</evidence>
<dbReference type="NCBIfam" id="NF000996">
    <property type="entry name" value="PRK00105.1"/>
    <property type="match status" value="1"/>
</dbReference>
<comment type="caution">
    <text evidence="11">The sequence shown here is derived from an EMBL/GenBank/DDBJ whole genome shotgun (WGS) entry which is preliminary data.</text>
</comment>